<dbReference type="PANTHER" id="PTHR43221:SF1">
    <property type="entry name" value="PROTEASE HTPX"/>
    <property type="match status" value="1"/>
</dbReference>
<evidence type="ECO:0000313" key="14">
    <source>
        <dbReference type="EMBL" id="KKS39613.1"/>
    </source>
</evidence>
<evidence type="ECO:0000256" key="10">
    <source>
        <dbReference type="ARBA" id="ARBA00023049"/>
    </source>
</evidence>
<feature type="active site" evidence="12">
    <location>
        <position position="144"/>
    </location>
</feature>
<dbReference type="GO" id="GO:0005886">
    <property type="term" value="C:plasma membrane"/>
    <property type="evidence" value="ECO:0007669"/>
    <property type="project" value="UniProtKB-SubCell"/>
</dbReference>
<sequence length="299" mass="32765">MYSQIDANRRKTLLLIVIFVVFIIFIGWVIGRIYPEYGYSPLFFAAIISGIMTLVSYFSGDKIALSVAGANGPIEKNDNPYVYRLVENLCVTAGVPLPKIYIIPDRAMNAFATGRDPNHGSIALTQGIIDGLENEELEGVVSHELSHIKNYDSRLMTIVVVLVGAIAILSNYFLRFRWGRRGSANDRGGGQIGAILMIIGIVLIVLSPIIAELIKLAISRKREFLADASGALLTRYPEGLARALEKISANPSPLARANAATAHLYIASPFGTKAAHGFKNLFSTHPPIEERIRELRKMA</sequence>
<evidence type="ECO:0000256" key="5">
    <source>
        <dbReference type="ARBA" id="ARBA00022692"/>
    </source>
</evidence>
<feature type="binding site" evidence="12">
    <location>
        <position position="147"/>
    </location>
    <ligand>
        <name>Zn(2+)</name>
        <dbReference type="ChEBI" id="CHEBI:29105"/>
        <note>catalytic</note>
    </ligand>
</feature>
<evidence type="ECO:0000256" key="9">
    <source>
        <dbReference type="ARBA" id="ARBA00022989"/>
    </source>
</evidence>
<keyword evidence="5 12" id="KW-0812">Transmembrane</keyword>
<comment type="caution">
    <text evidence="14">The sequence shown here is derived from an EMBL/GenBank/DDBJ whole genome shotgun (WGS) entry which is preliminary data.</text>
</comment>
<dbReference type="PANTHER" id="PTHR43221">
    <property type="entry name" value="PROTEASE HTPX"/>
    <property type="match status" value="1"/>
</dbReference>
<feature type="domain" description="Peptidase M48" evidence="13">
    <location>
        <begin position="78"/>
        <end position="298"/>
    </location>
</feature>
<evidence type="ECO:0000256" key="8">
    <source>
        <dbReference type="ARBA" id="ARBA00022833"/>
    </source>
</evidence>
<dbReference type="Proteomes" id="UP000034516">
    <property type="component" value="Unassembled WGS sequence"/>
</dbReference>
<feature type="transmembrane region" description="Helical" evidence="12">
    <location>
        <begin position="155"/>
        <end position="174"/>
    </location>
</feature>
<keyword evidence="3 12" id="KW-1003">Cell membrane</keyword>
<dbReference type="InterPro" id="IPR050083">
    <property type="entry name" value="HtpX_protease"/>
</dbReference>
<evidence type="ECO:0000256" key="2">
    <source>
        <dbReference type="ARBA" id="ARBA00009779"/>
    </source>
</evidence>
<proteinExistence type="inferred from homology"/>
<evidence type="ECO:0000259" key="13">
    <source>
        <dbReference type="Pfam" id="PF01435"/>
    </source>
</evidence>
<dbReference type="EMBL" id="LCCW01000061">
    <property type="protein sequence ID" value="KKS39613.1"/>
    <property type="molecule type" value="Genomic_DNA"/>
</dbReference>
<evidence type="ECO:0000256" key="11">
    <source>
        <dbReference type="ARBA" id="ARBA00023136"/>
    </source>
</evidence>
<dbReference type="InterPro" id="IPR022919">
    <property type="entry name" value="Pept_M48_protease_HtpX"/>
</dbReference>
<feature type="binding site" evidence="12">
    <location>
        <position position="143"/>
    </location>
    <ligand>
        <name>Zn(2+)</name>
        <dbReference type="ChEBI" id="CHEBI:29105"/>
        <note>catalytic</note>
    </ligand>
</feature>
<keyword evidence="9 12" id="KW-1133">Transmembrane helix</keyword>
<dbReference type="Pfam" id="PF01435">
    <property type="entry name" value="Peptidase_M48"/>
    <property type="match status" value="1"/>
</dbReference>
<dbReference type="Gene3D" id="3.30.2010.10">
    <property type="entry name" value="Metalloproteases ('zincins'), catalytic domain"/>
    <property type="match status" value="1"/>
</dbReference>
<keyword evidence="8 12" id="KW-0862">Zinc</keyword>
<keyword evidence="10 12" id="KW-0482">Metalloprotease</keyword>
<dbReference type="GO" id="GO:0004222">
    <property type="term" value="F:metalloendopeptidase activity"/>
    <property type="evidence" value="ECO:0007669"/>
    <property type="project" value="UniProtKB-UniRule"/>
</dbReference>
<keyword evidence="6 12" id="KW-0479">Metal-binding</keyword>
<dbReference type="CDD" id="cd07340">
    <property type="entry name" value="M48B_Htpx_like"/>
    <property type="match status" value="1"/>
</dbReference>
<protein>
    <recommendedName>
        <fullName evidence="12">Protease HtpX homolog</fullName>
        <ecNumber evidence="12">3.4.24.-</ecNumber>
    </recommendedName>
</protein>
<accession>A0A0G1BQ77</accession>
<evidence type="ECO:0000256" key="12">
    <source>
        <dbReference type="HAMAP-Rule" id="MF_00188"/>
    </source>
</evidence>
<evidence type="ECO:0000313" key="15">
    <source>
        <dbReference type="Proteomes" id="UP000034516"/>
    </source>
</evidence>
<feature type="transmembrane region" description="Helical" evidence="12">
    <location>
        <begin position="37"/>
        <end position="58"/>
    </location>
</feature>
<reference evidence="14 15" key="1">
    <citation type="journal article" date="2015" name="Nature">
        <title>rRNA introns, odd ribosomes, and small enigmatic genomes across a large radiation of phyla.</title>
        <authorList>
            <person name="Brown C.T."/>
            <person name="Hug L.A."/>
            <person name="Thomas B.C."/>
            <person name="Sharon I."/>
            <person name="Castelle C.J."/>
            <person name="Singh A."/>
            <person name="Wilkins M.J."/>
            <person name="Williams K.H."/>
            <person name="Banfield J.F."/>
        </authorList>
    </citation>
    <scope>NUCLEOTIDE SEQUENCE [LARGE SCALE GENOMIC DNA]</scope>
</reference>
<feature type="transmembrane region" description="Helical" evidence="12">
    <location>
        <begin position="194"/>
        <end position="214"/>
    </location>
</feature>
<evidence type="ECO:0000256" key="3">
    <source>
        <dbReference type="ARBA" id="ARBA00022475"/>
    </source>
</evidence>
<evidence type="ECO:0000256" key="7">
    <source>
        <dbReference type="ARBA" id="ARBA00022801"/>
    </source>
</evidence>
<evidence type="ECO:0000256" key="6">
    <source>
        <dbReference type="ARBA" id="ARBA00022723"/>
    </source>
</evidence>
<gene>
    <name evidence="12" type="primary">htpX</name>
    <name evidence="14" type="ORF">UV02_C0061G0001</name>
</gene>
<feature type="transmembrane region" description="Helical" evidence="12">
    <location>
        <begin position="12"/>
        <end position="31"/>
    </location>
</feature>
<evidence type="ECO:0000256" key="1">
    <source>
        <dbReference type="ARBA" id="ARBA00004651"/>
    </source>
</evidence>
<keyword evidence="7 12" id="KW-0378">Hydrolase</keyword>
<dbReference type="HAMAP" id="MF_00188">
    <property type="entry name" value="Pept_M48_protease_HtpX"/>
    <property type="match status" value="1"/>
</dbReference>
<dbReference type="AlphaFoldDB" id="A0A0G1BQ77"/>
<dbReference type="EC" id="3.4.24.-" evidence="12"/>
<comment type="subcellular location">
    <subcellularLocation>
        <location evidence="1 12">Cell membrane</location>
        <topology evidence="1 12">Multi-pass membrane protein</topology>
    </subcellularLocation>
</comment>
<keyword evidence="11 12" id="KW-0472">Membrane</keyword>
<dbReference type="GO" id="GO:0006508">
    <property type="term" value="P:proteolysis"/>
    <property type="evidence" value="ECO:0007669"/>
    <property type="project" value="UniProtKB-KW"/>
</dbReference>
<evidence type="ECO:0000256" key="4">
    <source>
        <dbReference type="ARBA" id="ARBA00022670"/>
    </source>
</evidence>
<name>A0A0G1BQ77_9BACT</name>
<organism evidence="14 15">
    <name type="scientific">Candidatus Kuenenbacteria bacterium GW2011_GWA2_42_15</name>
    <dbReference type="NCBI Taxonomy" id="1618677"/>
    <lineage>
        <taxon>Bacteria</taxon>
        <taxon>Candidatus Kueneniibacteriota</taxon>
    </lineage>
</organism>
<dbReference type="GO" id="GO:0008270">
    <property type="term" value="F:zinc ion binding"/>
    <property type="evidence" value="ECO:0007669"/>
    <property type="project" value="UniProtKB-UniRule"/>
</dbReference>
<comment type="similarity">
    <text evidence="2 12">Belongs to the peptidase M48B family.</text>
</comment>
<comment type="cofactor">
    <cofactor evidence="12">
        <name>Zn(2+)</name>
        <dbReference type="ChEBI" id="CHEBI:29105"/>
    </cofactor>
    <text evidence="12">Binds 1 zinc ion per subunit.</text>
</comment>
<feature type="binding site" evidence="12">
    <location>
        <position position="223"/>
    </location>
    <ligand>
        <name>Zn(2+)</name>
        <dbReference type="ChEBI" id="CHEBI:29105"/>
        <note>catalytic</note>
    </ligand>
</feature>
<keyword evidence="4 12" id="KW-0645">Protease</keyword>
<dbReference type="InterPro" id="IPR001915">
    <property type="entry name" value="Peptidase_M48"/>
</dbReference>